<dbReference type="InterPro" id="IPR013325">
    <property type="entry name" value="RNA_pol_sigma_r2"/>
</dbReference>
<accession>A0A084J809</accession>
<protein>
    <recommendedName>
        <fullName evidence="1">RNA polymerase sigma-70 region 2 domain-containing protein</fullName>
    </recommendedName>
</protein>
<dbReference type="Proteomes" id="UP000028542">
    <property type="component" value="Unassembled WGS sequence"/>
</dbReference>
<name>A0A084J809_9CLOT</name>
<dbReference type="Pfam" id="PF04542">
    <property type="entry name" value="Sigma70_r2"/>
    <property type="match status" value="1"/>
</dbReference>
<evidence type="ECO:0000313" key="3">
    <source>
        <dbReference type="Proteomes" id="UP000028542"/>
    </source>
</evidence>
<dbReference type="InterPro" id="IPR007627">
    <property type="entry name" value="RNA_pol_sigma70_r2"/>
</dbReference>
<proteinExistence type="predicted"/>
<reference evidence="2 3" key="1">
    <citation type="submission" date="2014-07" db="EMBL/GenBank/DDBJ databases">
        <title>Draft genome of Clostridium sulfidigenes 113A isolated from sediments associated with methane hydrate from Krishna Godavari basin.</title>
        <authorList>
            <person name="Honkalas V.S."/>
            <person name="Dabir A.P."/>
            <person name="Arora P."/>
            <person name="Dhakephalkar P.K."/>
        </authorList>
    </citation>
    <scope>NUCLEOTIDE SEQUENCE [LARGE SCALE GENOMIC DNA]</scope>
    <source>
        <strain evidence="2 3">113A</strain>
    </source>
</reference>
<keyword evidence="3" id="KW-1185">Reference proteome</keyword>
<organism evidence="2 3">
    <name type="scientific">Clostridium sulfidigenes</name>
    <dbReference type="NCBI Taxonomy" id="318464"/>
    <lineage>
        <taxon>Bacteria</taxon>
        <taxon>Bacillati</taxon>
        <taxon>Bacillota</taxon>
        <taxon>Clostridia</taxon>
        <taxon>Eubacteriales</taxon>
        <taxon>Clostridiaceae</taxon>
        <taxon>Clostridium</taxon>
    </lineage>
</organism>
<feature type="domain" description="RNA polymerase sigma-70 region 2" evidence="1">
    <location>
        <begin position="52"/>
        <end position="106"/>
    </location>
</feature>
<dbReference type="Gene3D" id="1.20.120.1810">
    <property type="match status" value="1"/>
</dbReference>
<comment type="caution">
    <text evidence="2">The sequence shown here is derived from an EMBL/GenBank/DDBJ whole genome shotgun (WGS) entry which is preliminary data.</text>
</comment>
<dbReference type="EMBL" id="JPMD01000046">
    <property type="protein sequence ID" value="KEZ85093.1"/>
    <property type="molecule type" value="Genomic_DNA"/>
</dbReference>
<dbReference type="STRING" id="318464.IO99_16890"/>
<feature type="non-terminal residue" evidence="2">
    <location>
        <position position="1"/>
    </location>
</feature>
<dbReference type="AlphaFoldDB" id="A0A084J809"/>
<dbReference type="GO" id="GO:0006352">
    <property type="term" value="P:DNA-templated transcription initiation"/>
    <property type="evidence" value="ECO:0007669"/>
    <property type="project" value="InterPro"/>
</dbReference>
<gene>
    <name evidence="2" type="ORF">IO99_16890</name>
</gene>
<evidence type="ECO:0000259" key="1">
    <source>
        <dbReference type="Pfam" id="PF04542"/>
    </source>
</evidence>
<dbReference type="SUPFAM" id="SSF88946">
    <property type="entry name" value="Sigma2 domain of RNA polymerase sigma factors"/>
    <property type="match status" value="1"/>
</dbReference>
<dbReference type="GO" id="GO:0003700">
    <property type="term" value="F:DNA-binding transcription factor activity"/>
    <property type="evidence" value="ECO:0007669"/>
    <property type="project" value="InterPro"/>
</dbReference>
<dbReference type="RefSeq" id="WP_035135276.1">
    <property type="nucleotide sequence ID" value="NZ_JPMD01000046.1"/>
</dbReference>
<sequence>IGIYRGKNGHMDTGGNSLGERIFVMDNYAKIQELVTKAKAGEDTALEELLKTFKALISSQAVAISVKGYDLDDLIQVGIIALCKAVHGYDITKGHFPCHAAIAIKNNLEGLIYMGRNTNGKNSVSKLQRS</sequence>
<evidence type="ECO:0000313" key="2">
    <source>
        <dbReference type="EMBL" id="KEZ85093.1"/>
    </source>
</evidence>